<dbReference type="InterPro" id="IPR011990">
    <property type="entry name" value="TPR-like_helical_dom_sf"/>
</dbReference>
<dbReference type="InterPro" id="IPR001173">
    <property type="entry name" value="Glyco_trans_2-like"/>
</dbReference>
<evidence type="ECO:0000259" key="3">
    <source>
        <dbReference type="Pfam" id="PF00535"/>
    </source>
</evidence>
<gene>
    <name evidence="4" type="ORF">BKK51_08870</name>
</gene>
<dbReference type="InterPro" id="IPR029044">
    <property type="entry name" value="Nucleotide-diphossugar_trans"/>
</dbReference>
<accession>A0A1V3IQK2</accession>
<evidence type="ECO:0000313" key="4">
    <source>
        <dbReference type="EMBL" id="OOF44396.1"/>
    </source>
</evidence>
<keyword evidence="2" id="KW-0175">Coiled coil</keyword>
<dbReference type="Gene3D" id="3.90.550.10">
    <property type="entry name" value="Spore Coat Polysaccharide Biosynthesis Protein SpsA, Chain A"/>
    <property type="match status" value="1"/>
</dbReference>
<feature type="domain" description="Glycosyltransferase 2-like" evidence="3">
    <location>
        <begin position="13"/>
        <end position="99"/>
    </location>
</feature>
<dbReference type="PANTHER" id="PTHR43630:SF2">
    <property type="entry name" value="GLYCOSYLTRANSFERASE"/>
    <property type="match status" value="1"/>
</dbReference>
<evidence type="ECO:0000256" key="2">
    <source>
        <dbReference type="SAM" id="Coils"/>
    </source>
</evidence>
<dbReference type="EMBL" id="MLHK01000053">
    <property type="protein sequence ID" value="OOF44396.1"/>
    <property type="molecule type" value="Genomic_DNA"/>
</dbReference>
<dbReference type="AlphaFoldDB" id="A0A1V3IQK2"/>
<dbReference type="Gene3D" id="1.25.40.10">
    <property type="entry name" value="Tetratricopeptide repeat domain"/>
    <property type="match status" value="1"/>
</dbReference>
<dbReference type="Proteomes" id="UP000188728">
    <property type="component" value="Unassembled WGS sequence"/>
</dbReference>
<sequence length="395" mass="46261">MSQENKKTICLNMIVKNESAIIERCLDSLVNQIDYWVIVDTGSTDNTQQIIKDYMHKHNVPGELVERPWVNFSHNRSEALELAEDKADYILLCDADMVLEVIDPNWKTELKGDSSYFVVQKNNALKYQNIRLVNGRLKEGKRFRYWGATHEYCDSINGGNASSEFVTGIEFADYMDGGAKSDKFIRDIRLLTEEINRLKALENASEEEKQNAMKAGLWHRREGLIQRCTFYLAQTWRDLKEHEKAIEIYEQRVALGGWVEEIYYSLFQIAMLKIELNRPFDEVITAFLRAYEYRPQRAESLYFLARYLRFNNRIKLAYIYALAAVNTPKSEDRLFINYEAYGWQAKDELAVAAYWVENYQLCYDICVELLADPTINDETKKRIQANLNFAKERLD</sequence>
<comment type="caution">
    <text evidence="4">The sequence shown here is derived from an EMBL/GenBank/DDBJ whole genome shotgun (WGS) entry which is preliminary data.</text>
</comment>
<comment type="similarity">
    <text evidence="1">Belongs to the glycosyltransferase 2 family. WaaE/KdtX subfamily.</text>
</comment>
<reference evidence="4 5" key="1">
    <citation type="submission" date="2016-10" db="EMBL/GenBank/DDBJ databases">
        <title>Rodentibacter gen. nov. and new species.</title>
        <authorList>
            <person name="Christensen H."/>
        </authorList>
    </citation>
    <scope>NUCLEOTIDE SEQUENCE [LARGE SCALE GENOMIC DNA]</scope>
    <source>
        <strain evidence="4 5">H1983213011</strain>
    </source>
</reference>
<evidence type="ECO:0000313" key="5">
    <source>
        <dbReference type="Proteomes" id="UP000188728"/>
    </source>
</evidence>
<dbReference type="RefSeq" id="WP_077474366.1">
    <property type="nucleotide sequence ID" value="NZ_MLHK01000053.1"/>
</dbReference>
<dbReference type="PANTHER" id="PTHR43630">
    <property type="entry name" value="POLY-BETA-1,6-N-ACETYL-D-GLUCOSAMINE SYNTHASE"/>
    <property type="match status" value="1"/>
</dbReference>
<evidence type="ECO:0000256" key="1">
    <source>
        <dbReference type="ARBA" id="ARBA00038494"/>
    </source>
</evidence>
<organism evidence="4 5">
    <name type="scientific">Rodentibacter trehalosifermentans</name>
    <dbReference type="NCBI Taxonomy" id="1908263"/>
    <lineage>
        <taxon>Bacteria</taxon>
        <taxon>Pseudomonadati</taxon>
        <taxon>Pseudomonadota</taxon>
        <taxon>Gammaproteobacteria</taxon>
        <taxon>Pasteurellales</taxon>
        <taxon>Pasteurellaceae</taxon>
        <taxon>Rodentibacter</taxon>
    </lineage>
</organism>
<protein>
    <recommendedName>
        <fullName evidence="3">Glycosyltransferase 2-like domain-containing protein</fullName>
    </recommendedName>
</protein>
<dbReference type="SUPFAM" id="SSF53448">
    <property type="entry name" value="Nucleotide-diphospho-sugar transferases"/>
    <property type="match status" value="1"/>
</dbReference>
<dbReference type="SUPFAM" id="SSF48452">
    <property type="entry name" value="TPR-like"/>
    <property type="match status" value="1"/>
</dbReference>
<name>A0A1V3IQK2_9PAST</name>
<proteinExistence type="inferred from homology"/>
<dbReference type="Pfam" id="PF00535">
    <property type="entry name" value="Glycos_transf_2"/>
    <property type="match status" value="1"/>
</dbReference>
<feature type="coiled-coil region" evidence="2">
    <location>
        <begin position="188"/>
        <end position="215"/>
    </location>
</feature>